<dbReference type="EMBL" id="CP045143">
    <property type="protein sequence ID" value="QFR22993.1"/>
    <property type="molecule type" value="Genomic_DNA"/>
</dbReference>
<dbReference type="RefSeq" id="WP_150391548.1">
    <property type="nucleotide sequence ID" value="NZ_CP041364.1"/>
</dbReference>
<dbReference type="Proteomes" id="UP000326779">
    <property type="component" value="Chromosome"/>
</dbReference>
<proteinExistence type="predicted"/>
<organism evidence="1 2">
    <name type="scientific">Schleiferilactobacillus harbinensis</name>
    <dbReference type="NCBI Taxonomy" id="304207"/>
    <lineage>
        <taxon>Bacteria</taxon>
        <taxon>Bacillati</taxon>
        <taxon>Bacillota</taxon>
        <taxon>Bacilli</taxon>
        <taxon>Lactobacillales</taxon>
        <taxon>Lactobacillaceae</taxon>
        <taxon>Schleiferilactobacillus</taxon>
    </lineage>
</organism>
<protein>
    <submittedName>
        <fullName evidence="1">Uncharacterized protein</fullName>
    </submittedName>
</protein>
<gene>
    <name evidence="1" type="ORF">D1010_05795</name>
</gene>
<accession>A0A5P2TS77</accession>
<dbReference type="KEGG" id="lhb:D1010_05795"/>
<sequence length="112" mass="13255">MNEFDQAMKDLWQWTDGKTPHQQLPAFVHERINWVVPYMEEGLSYAWALQFVLGYNEPVRKKEFEYGGEWLPVSEEFEQWRGGPLRSIREMQIAVELIYGERQEAADDDANS</sequence>
<dbReference type="GeneID" id="78508614"/>
<evidence type="ECO:0000313" key="2">
    <source>
        <dbReference type="Proteomes" id="UP000326779"/>
    </source>
</evidence>
<evidence type="ECO:0000313" key="1">
    <source>
        <dbReference type="EMBL" id="QFR22993.1"/>
    </source>
</evidence>
<reference evidence="1 2" key="1">
    <citation type="submission" date="2019-10" db="EMBL/GenBank/DDBJ databases">
        <title>The completed genome of Lactobacillus harbinensis M1.</title>
        <authorList>
            <person name="Zheng Y."/>
        </authorList>
    </citation>
    <scope>NUCLEOTIDE SEQUENCE [LARGE SCALE GENOMIC DNA]</scope>
    <source>
        <strain evidence="1 2">M1</strain>
    </source>
</reference>
<dbReference type="AlphaFoldDB" id="A0A5P2TS77"/>
<name>A0A5P2TS77_9LACO</name>